<comment type="similarity">
    <text evidence="1">Belongs to the UPF0309 family.</text>
</comment>
<dbReference type="HAMAP" id="MF_01240">
    <property type="entry name" value="UPF0309"/>
    <property type="match status" value="1"/>
</dbReference>
<dbReference type="RefSeq" id="WP_213124828.1">
    <property type="nucleotide sequence ID" value="NZ_JAGYPG010000002.1"/>
</dbReference>
<evidence type="ECO:0000256" key="1">
    <source>
        <dbReference type="HAMAP-Rule" id="MF_01240"/>
    </source>
</evidence>
<feature type="coiled-coil region" evidence="2">
    <location>
        <begin position="10"/>
        <end position="37"/>
    </location>
</feature>
<dbReference type="InterPro" id="IPR035472">
    <property type="entry name" value="RpiR-like_SIS"/>
</dbReference>
<dbReference type="Gene3D" id="3.40.50.10490">
    <property type="entry name" value="Glucose-6-phosphate isomerase like protein, domain 1"/>
    <property type="match status" value="1"/>
</dbReference>
<dbReference type="InterPro" id="IPR050099">
    <property type="entry name" value="SIS_GmhA/DiaA_subfam"/>
</dbReference>
<feature type="domain" description="SIS" evidence="3">
    <location>
        <begin position="31"/>
        <end position="214"/>
    </location>
</feature>
<keyword evidence="5" id="KW-1185">Reference proteome</keyword>
<dbReference type="InterPro" id="IPR001347">
    <property type="entry name" value="SIS_dom"/>
</dbReference>
<gene>
    <name evidence="4" type="ORF">KHA97_11205</name>
</gene>
<name>A0A942TDF3_9BACI</name>
<evidence type="ECO:0000259" key="3">
    <source>
        <dbReference type="PROSITE" id="PS51464"/>
    </source>
</evidence>
<dbReference type="AlphaFoldDB" id="A0A942TDF3"/>
<accession>A0A942TDF3</accession>
<dbReference type="PROSITE" id="PS51464">
    <property type="entry name" value="SIS"/>
    <property type="match status" value="1"/>
</dbReference>
<dbReference type="GO" id="GO:0097367">
    <property type="term" value="F:carbohydrate derivative binding"/>
    <property type="evidence" value="ECO:0007669"/>
    <property type="project" value="InterPro"/>
</dbReference>
<dbReference type="Pfam" id="PF13580">
    <property type="entry name" value="SIS_2"/>
    <property type="match status" value="1"/>
</dbReference>
<reference evidence="4 5" key="1">
    <citation type="submission" date="2021-05" db="EMBL/GenBank/DDBJ databases">
        <title>Novel Bacillus species.</title>
        <authorList>
            <person name="Liu G."/>
        </authorList>
    </citation>
    <scope>NUCLEOTIDE SEQUENCE [LARGE SCALE GENOMIC DNA]</scope>
    <source>
        <strain evidence="5">FJAT-49780</strain>
    </source>
</reference>
<evidence type="ECO:0000313" key="4">
    <source>
        <dbReference type="EMBL" id="MBS4195625.1"/>
    </source>
</evidence>
<dbReference type="InterPro" id="IPR022951">
    <property type="entry name" value="UPF0309"/>
</dbReference>
<dbReference type="InterPro" id="IPR046348">
    <property type="entry name" value="SIS_dom_sf"/>
</dbReference>
<comment type="caution">
    <text evidence="4">The sequence shown here is derived from an EMBL/GenBank/DDBJ whole genome shotgun (WGS) entry which is preliminary data.</text>
</comment>
<protein>
    <recommendedName>
        <fullName evidence="1">UPF0309 protein KHA97_11205</fullName>
    </recommendedName>
</protein>
<dbReference type="NCBIfam" id="NF002805">
    <property type="entry name" value="PRK02947.1"/>
    <property type="match status" value="1"/>
</dbReference>
<dbReference type="SUPFAM" id="SSF53697">
    <property type="entry name" value="SIS domain"/>
    <property type="match status" value="1"/>
</dbReference>
<evidence type="ECO:0000256" key="2">
    <source>
        <dbReference type="SAM" id="Coils"/>
    </source>
</evidence>
<evidence type="ECO:0000313" key="5">
    <source>
        <dbReference type="Proteomes" id="UP000681414"/>
    </source>
</evidence>
<dbReference type="PANTHER" id="PTHR30390:SF7">
    <property type="entry name" value="PHOSPHOHEPTOSE ISOMERASE"/>
    <property type="match status" value="1"/>
</dbReference>
<dbReference type="EMBL" id="JAGYPG010000002">
    <property type="protein sequence ID" value="MBS4195625.1"/>
    <property type="molecule type" value="Genomic_DNA"/>
</dbReference>
<dbReference type="PANTHER" id="PTHR30390">
    <property type="entry name" value="SEDOHEPTULOSE 7-PHOSPHATE ISOMERASE / DNAA INITIATOR-ASSOCIATING FACTOR FOR REPLICATION INITIATION"/>
    <property type="match status" value="1"/>
</dbReference>
<keyword evidence="2" id="KW-0175">Coiled coil</keyword>
<dbReference type="GO" id="GO:1901135">
    <property type="term" value="P:carbohydrate derivative metabolic process"/>
    <property type="evidence" value="ECO:0007669"/>
    <property type="project" value="InterPro"/>
</dbReference>
<organism evidence="4 5">
    <name type="scientific">Lederbergia citri</name>
    <dbReference type="NCBI Taxonomy" id="2833580"/>
    <lineage>
        <taxon>Bacteria</taxon>
        <taxon>Bacillati</taxon>
        <taxon>Bacillota</taxon>
        <taxon>Bacilli</taxon>
        <taxon>Bacillales</taxon>
        <taxon>Bacillaceae</taxon>
        <taxon>Lederbergia</taxon>
    </lineage>
</organism>
<dbReference type="CDD" id="cd05013">
    <property type="entry name" value="SIS_RpiR"/>
    <property type="match status" value="1"/>
</dbReference>
<proteinExistence type="inferred from homology"/>
<sequence length="247" mass="26873">MIDSYFGKINEKLMMILDSEKEKMKEAASKVASAIEKGGIVQLFGCGHSHILTEEVFYRAGGLVPIKPIFHELLMLHEGAMLSSQLERKNHYAASFMEGQDIQENDIMIVLSTSGRNPVPVDAALIAKEKGAFVIGITSFEYSNSQPSRHISGKRLYDAVDLAIDNHSPIGDAVLNHEKVDVPFAPTSTVVGAAILNAIFAESIALMAETSFTPPIFLSGNIEGSDEHNKSLVSKYEARIPLLTKGL</sequence>
<dbReference type="Proteomes" id="UP000681414">
    <property type="component" value="Unassembled WGS sequence"/>
</dbReference>